<dbReference type="InterPro" id="IPR013150">
    <property type="entry name" value="TFIIB_cyclin"/>
</dbReference>
<evidence type="ECO:0000313" key="11">
    <source>
        <dbReference type="Proteomes" id="UP000065473"/>
    </source>
</evidence>
<keyword evidence="8" id="KW-0648">Protein biosynthesis</keyword>
<evidence type="ECO:0000313" key="10">
    <source>
        <dbReference type="Proteomes" id="UP000060043"/>
    </source>
</evidence>
<comment type="function">
    <text evidence="6">Stabilizes TBP binding to an archaeal box-A promoter. Also responsible for recruiting RNA polymerase II to the pre-initiation complex (DNA-TBP-TFIIB).</text>
</comment>
<dbReference type="PANTHER" id="PTHR11618">
    <property type="entry name" value="TRANSCRIPTION INITIATION FACTOR IIB-RELATED"/>
    <property type="match status" value="1"/>
</dbReference>
<dbReference type="InterPro" id="IPR013137">
    <property type="entry name" value="Znf_TFIIB"/>
</dbReference>
<dbReference type="GeneID" id="14551844"/>
<dbReference type="SUPFAM" id="SSF57783">
    <property type="entry name" value="Zinc beta-ribbon"/>
    <property type="match status" value="1"/>
</dbReference>
<dbReference type="Gene3D" id="1.10.472.170">
    <property type="match status" value="1"/>
</dbReference>
<dbReference type="InterPro" id="IPR013763">
    <property type="entry name" value="Cyclin-like_dom"/>
</dbReference>
<dbReference type="GO" id="GO:0003743">
    <property type="term" value="F:translation initiation factor activity"/>
    <property type="evidence" value="ECO:0007669"/>
    <property type="project" value="UniProtKB-KW"/>
</dbReference>
<dbReference type="GO" id="GO:0097550">
    <property type="term" value="C:transcription preinitiation complex"/>
    <property type="evidence" value="ECO:0007669"/>
    <property type="project" value="TreeGrafter"/>
</dbReference>
<dbReference type="PaxDb" id="1435377-SUSAZ_06410"/>
<reference evidence="10 11" key="1">
    <citation type="submission" date="2015-12" db="EMBL/GenBank/DDBJ databases">
        <title>A stable core within a dynamic pangenome in Sulfolobus acidocaldarius.</title>
        <authorList>
            <person name="Anderson R."/>
            <person name="Kouris A."/>
            <person name="Seward C."/>
            <person name="Campbell K."/>
            <person name="Whitaker R."/>
        </authorList>
    </citation>
    <scope>NUCLEOTIDE SEQUENCE [LARGE SCALE GENOMIC DNA]</scope>
    <source>
        <strain evidence="8 11">GG12-C01-09</strain>
        <strain evidence="9 10">NG05B_CO5_07</strain>
    </source>
</reference>
<dbReference type="OMA" id="NEYVCTR"/>
<keyword evidence="8" id="KW-0396">Initiation factor</keyword>
<dbReference type="Pfam" id="PF08271">
    <property type="entry name" value="Zn_Ribbon_TF"/>
    <property type="match status" value="1"/>
</dbReference>
<dbReference type="InterPro" id="IPR000812">
    <property type="entry name" value="TFIIB"/>
</dbReference>
<dbReference type="Proteomes" id="UP000065473">
    <property type="component" value="Chromosome"/>
</dbReference>
<dbReference type="Pfam" id="PF00382">
    <property type="entry name" value="TFIIB"/>
    <property type="match status" value="2"/>
</dbReference>
<dbReference type="OrthoDB" id="7429at2157"/>
<keyword evidence="5" id="KW-0804">Transcription</keyword>
<sequence>MKCKICGSESLIFDRERGIYVCINCASVDDEPLIDQGPEWRAYTTEDKVERERTGSPLTAKVHDFGITTKIGYTKIKDRIKVHKLRLMQNKIRVSARERKLVTYLSVLNSEASKLNLPEHVKETASILIRRLIEEGKAKRVEMYALIAAVIYYSCQVNRIPKLLNEIKTLYSLSQADLWKALEKVQEVAKSVKVKPNVTPIEYIPKITERLGLPAYVSTKASELVDIMYKNGLTSGKGYTALAAASVYLISTLMDVKKTQKEIADSLSITEVTIRNRYREIIKAFDIEVKL</sequence>
<evidence type="ECO:0000256" key="4">
    <source>
        <dbReference type="ARBA" id="ARBA00023015"/>
    </source>
</evidence>
<dbReference type="GO" id="GO:0017025">
    <property type="term" value="F:TBP-class protein binding"/>
    <property type="evidence" value="ECO:0007669"/>
    <property type="project" value="InterPro"/>
</dbReference>
<dbReference type="CDD" id="cd20550">
    <property type="entry name" value="CYCLIN_TFIIB_archaea_like_rpt2"/>
    <property type="match status" value="1"/>
</dbReference>
<dbReference type="STRING" id="1435377.SUSAZ_06410"/>
<evidence type="ECO:0000313" key="8">
    <source>
        <dbReference type="EMBL" id="ALU30465.1"/>
    </source>
</evidence>
<comment type="similarity">
    <text evidence="1">Belongs to the TFIIB family.</text>
</comment>
<dbReference type="RefSeq" id="WP_011278178.1">
    <property type="nucleotide sequence ID" value="NZ_BHWZ01000003.1"/>
</dbReference>
<organism evidence="8 11">
    <name type="scientific">Sulfolobus acidocaldarius</name>
    <dbReference type="NCBI Taxonomy" id="2285"/>
    <lineage>
        <taxon>Archaea</taxon>
        <taxon>Thermoproteota</taxon>
        <taxon>Thermoprotei</taxon>
        <taxon>Sulfolobales</taxon>
        <taxon>Sulfolobaceae</taxon>
        <taxon>Sulfolobus</taxon>
    </lineage>
</organism>
<dbReference type="EMBL" id="CP013694">
    <property type="protein sequence ID" value="ALU30465.1"/>
    <property type="molecule type" value="Genomic_DNA"/>
</dbReference>
<dbReference type="EMBL" id="CP013695">
    <property type="protein sequence ID" value="ALU31187.1"/>
    <property type="molecule type" value="Genomic_DNA"/>
</dbReference>
<dbReference type="AlphaFoldDB" id="A0A0U2Y4G9"/>
<evidence type="ECO:0000256" key="6">
    <source>
        <dbReference type="ARBA" id="ARBA00053882"/>
    </source>
</evidence>
<dbReference type="Proteomes" id="UP000060043">
    <property type="component" value="Chromosome"/>
</dbReference>
<keyword evidence="3" id="KW-0677">Repeat</keyword>
<evidence type="ECO:0000256" key="5">
    <source>
        <dbReference type="ARBA" id="ARBA00023163"/>
    </source>
</evidence>
<keyword evidence="4" id="KW-0805">Transcription regulation</keyword>
<evidence type="ECO:0000256" key="2">
    <source>
        <dbReference type="ARBA" id="ARBA00013932"/>
    </source>
</evidence>
<evidence type="ECO:0000313" key="9">
    <source>
        <dbReference type="EMBL" id="ALU31187.1"/>
    </source>
</evidence>
<accession>A0A0U2Y4G9</accession>
<dbReference type="SUPFAM" id="SSF47954">
    <property type="entry name" value="Cyclin-like"/>
    <property type="match status" value="2"/>
</dbReference>
<proteinExistence type="inferred from homology"/>
<feature type="domain" description="Cyclin-like" evidence="7">
    <location>
        <begin position="202"/>
        <end position="283"/>
    </location>
</feature>
<evidence type="ECO:0000256" key="1">
    <source>
        <dbReference type="ARBA" id="ARBA00010857"/>
    </source>
</evidence>
<dbReference type="InterPro" id="IPR036915">
    <property type="entry name" value="Cyclin-like_sf"/>
</dbReference>
<dbReference type="FunFam" id="1.10.472.10:FF:000023">
    <property type="entry name" value="Transcription initiation factor IIB"/>
    <property type="match status" value="1"/>
</dbReference>
<dbReference type="Gene3D" id="1.10.472.10">
    <property type="entry name" value="Cyclin-like"/>
    <property type="match status" value="1"/>
</dbReference>
<evidence type="ECO:0000259" key="7">
    <source>
        <dbReference type="SMART" id="SM00385"/>
    </source>
</evidence>
<dbReference type="PRINTS" id="PR00685">
    <property type="entry name" value="TIFACTORIIB"/>
</dbReference>
<dbReference type="SMART" id="SM00385">
    <property type="entry name" value="CYCLIN"/>
    <property type="match status" value="1"/>
</dbReference>
<dbReference type="PANTHER" id="PTHR11618:SF13">
    <property type="entry name" value="TRANSCRIPTION INITIATION FACTOR IIB"/>
    <property type="match status" value="1"/>
</dbReference>
<dbReference type="GO" id="GO:0070897">
    <property type="term" value="P:transcription preinitiation complex assembly"/>
    <property type="evidence" value="ECO:0007669"/>
    <property type="project" value="InterPro"/>
</dbReference>
<gene>
    <name evidence="8" type="ORF">ATY89_11295</name>
    <name evidence="9" type="ORF">ATZ20_02850</name>
</gene>
<evidence type="ECO:0000256" key="3">
    <source>
        <dbReference type="ARBA" id="ARBA00022737"/>
    </source>
</evidence>
<protein>
    <recommendedName>
        <fullName evidence="2">Transcription initiation factor IIB</fullName>
    </recommendedName>
</protein>
<name>A0A0U2Y4G9_9CREN</name>